<evidence type="ECO:0000256" key="9">
    <source>
        <dbReference type="SAM" id="MobiDB-lite"/>
    </source>
</evidence>
<dbReference type="AlphaFoldDB" id="A5DJC1"/>
<evidence type="ECO:0000256" key="7">
    <source>
        <dbReference type="ARBA" id="ARBA00044527"/>
    </source>
</evidence>
<evidence type="ECO:0000256" key="2">
    <source>
        <dbReference type="ARBA" id="ARBA00006192"/>
    </source>
</evidence>
<feature type="region of interest" description="Disordered" evidence="9">
    <location>
        <begin position="48"/>
        <end position="99"/>
    </location>
</feature>
<protein>
    <recommendedName>
        <fullName evidence="7">Mitochondrial 15S rRNA processing factor CCM1</fullName>
    </recommendedName>
</protein>
<dbReference type="InterPro" id="IPR011990">
    <property type="entry name" value="TPR-like_helical_dom_sf"/>
</dbReference>
<dbReference type="STRING" id="294746.A5DJC1"/>
<dbReference type="PROSITE" id="PS51375">
    <property type="entry name" value="PPR"/>
    <property type="match status" value="3"/>
</dbReference>
<dbReference type="OMA" id="SIDAWNI"/>
<dbReference type="EMBL" id="CH408158">
    <property type="protein sequence ID" value="EDK39274.2"/>
    <property type="molecule type" value="Genomic_DNA"/>
</dbReference>
<dbReference type="GO" id="GO:0008380">
    <property type="term" value="P:RNA splicing"/>
    <property type="evidence" value="ECO:0007669"/>
    <property type="project" value="UniProtKB-KW"/>
</dbReference>
<dbReference type="Gene3D" id="1.25.40.10">
    <property type="entry name" value="Tetratricopeptide repeat domain"/>
    <property type="match status" value="3"/>
</dbReference>
<comment type="function">
    <text evidence="5">Regulates mitochondrial small subunit maturation by controlling 15S rRNA 5'-end processing. Localizes to the 5' precursor of the 15S rRNA in a position that is subsequently occupied by mS47 in the mature yeast mtSSU. Uses structure and sequence-specific RNA recognition, binding to a single-stranded region of the precursor and specifically recognizing bases -6 to -1. The exchange of Ccm1 for mS47 is coupled to the irreversible removal of precursor rRNA that is accompanied by conformational changes of the mitoribosomal proteins uS5m and mS26. These conformational changes signal completion of 5'-end rRNA processing through protection of the mature 5'-end of the 15S rRNA and stabilization of mS47. The removal of the 5' precursor together with the dissociation of Ccm1 may be catalyzed by the 5'-3' exoribonuclease Pet127. Involved in the specific removal of group I introns in mitochondrial encoded transcripts.</text>
</comment>
<evidence type="ECO:0000256" key="1">
    <source>
        <dbReference type="ARBA" id="ARBA00004173"/>
    </source>
</evidence>
<dbReference type="RefSeq" id="XP_001483991.2">
    <property type="nucleotide sequence ID" value="XM_001483941.1"/>
</dbReference>
<dbReference type="PANTHER" id="PTHR47447:SF17">
    <property type="entry name" value="OS12G0638900 PROTEIN"/>
    <property type="match status" value="1"/>
</dbReference>
<dbReference type="GO" id="GO:0005739">
    <property type="term" value="C:mitochondrion"/>
    <property type="evidence" value="ECO:0007669"/>
    <property type="project" value="UniProtKB-SubCell"/>
</dbReference>
<keyword evidence="3" id="KW-0677">Repeat</keyword>
<dbReference type="InterPro" id="IPR002885">
    <property type="entry name" value="PPR_rpt"/>
</dbReference>
<name>A5DJC1_PICGU</name>
<reference evidence="10 11" key="1">
    <citation type="journal article" date="2009" name="Nature">
        <title>Evolution of pathogenicity and sexual reproduction in eight Candida genomes.</title>
        <authorList>
            <person name="Butler G."/>
            <person name="Rasmussen M.D."/>
            <person name="Lin M.F."/>
            <person name="Santos M.A."/>
            <person name="Sakthikumar S."/>
            <person name="Munro C.A."/>
            <person name="Rheinbay E."/>
            <person name="Grabherr M."/>
            <person name="Forche A."/>
            <person name="Reedy J.L."/>
            <person name="Agrafioti I."/>
            <person name="Arnaud M.B."/>
            <person name="Bates S."/>
            <person name="Brown A.J."/>
            <person name="Brunke S."/>
            <person name="Costanzo M.C."/>
            <person name="Fitzpatrick D.A."/>
            <person name="de Groot P.W."/>
            <person name="Harris D."/>
            <person name="Hoyer L.L."/>
            <person name="Hube B."/>
            <person name="Klis F.M."/>
            <person name="Kodira C."/>
            <person name="Lennard N."/>
            <person name="Logue M.E."/>
            <person name="Martin R."/>
            <person name="Neiman A.M."/>
            <person name="Nikolaou E."/>
            <person name="Quail M.A."/>
            <person name="Quinn J."/>
            <person name="Santos M.C."/>
            <person name="Schmitzberger F.F."/>
            <person name="Sherlock G."/>
            <person name="Shah P."/>
            <person name="Silverstein K.A."/>
            <person name="Skrzypek M.S."/>
            <person name="Soll D."/>
            <person name="Staggs R."/>
            <person name="Stansfield I."/>
            <person name="Stumpf M.P."/>
            <person name="Sudbery P.E."/>
            <person name="Srikantha T."/>
            <person name="Zeng Q."/>
            <person name="Berman J."/>
            <person name="Berriman M."/>
            <person name="Heitman J."/>
            <person name="Gow N.A."/>
            <person name="Lorenz M.C."/>
            <person name="Birren B.W."/>
            <person name="Kellis M."/>
            <person name="Cuomo C.A."/>
        </authorList>
    </citation>
    <scope>NUCLEOTIDE SEQUENCE [LARGE SCALE GENOMIC DNA]</scope>
    <source>
        <strain evidence="11">ATCC 6260 / CBS 566 / DSM 6381 / JCM 1539 / NBRC 10279 / NRRL Y-324</strain>
    </source>
</reference>
<evidence type="ECO:0000256" key="4">
    <source>
        <dbReference type="ARBA" id="ARBA00023187"/>
    </source>
</evidence>
<dbReference type="InParanoid" id="A5DJC1"/>
<evidence type="ECO:0000256" key="3">
    <source>
        <dbReference type="ARBA" id="ARBA00022737"/>
    </source>
</evidence>
<dbReference type="PANTHER" id="PTHR47447">
    <property type="entry name" value="OS03G0856100 PROTEIN"/>
    <property type="match status" value="1"/>
</dbReference>
<proteinExistence type="inferred from homology"/>
<dbReference type="VEuPathDB" id="FungiDB:PGUG_03372"/>
<comment type="similarity">
    <text evidence="2">Belongs to the CCM1 family.</text>
</comment>
<keyword evidence="11" id="KW-1185">Reference proteome</keyword>
<dbReference type="HOGENOM" id="CLU_373834_0_0_1"/>
<evidence type="ECO:0000256" key="8">
    <source>
        <dbReference type="PROSITE-ProRule" id="PRU00708"/>
    </source>
</evidence>
<dbReference type="GeneID" id="5126122"/>
<feature type="compositionally biased region" description="Basic residues" evidence="9">
    <location>
        <begin position="90"/>
        <end position="99"/>
    </location>
</feature>
<gene>
    <name evidence="10" type="ORF">PGUG_03372</name>
</gene>
<accession>A5DJC1</accession>
<keyword evidence="4" id="KW-0507">mRNA processing</keyword>
<feature type="compositionally biased region" description="Polar residues" evidence="9">
    <location>
        <begin position="48"/>
        <end position="88"/>
    </location>
</feature>
<dbReference type="Proteomes" id="UP000001997">
    <property type="component" value="Unassembled WGS sequence"/>
</dbReference>
<dbReference type="OrthoDB" id="185373at2759"/>
<organism evidence="10 11">
    <name type="scientific">Meyerozyma guilliermondii (strain ATCC 6260 / CBS 566 / DSM 6381 / JCM 1539 / NBRC 10279 / NRRL Y-324)</name>
    <name type="common">Yeast</name>
    <name type="synonym">Candida guilliermondii</name>
    <dbReference type="NCBI Taxonomy" id="294746"/>
    <lineage>
        <taxon>Eukaryota</taxon>
        <taxon>Fungi</taxon>
        <taxon>Dikarya</taxon>
        <taxon>Ascomycota</taxon>
        <taxon>Saccharomycotina</taxon>
        <taxon>Pichiomycetes</taxon>
        <taxon>Debaryomycetaceae</taxon>
        <taxon>Meyerozyma</taxon>
    </lineage>
</organism>
<feature type="repeat" description="PPR" evidence="8">
    <location>
        <begin position="691"/>
        <end position="725"/>
    </location>
</feature>
<sequence>MLPVRQLARTSLGSSFSRQWRFGLTRGARLSSSSLSAQEAQLNEIVTKSESSVTESAKNASENYTNEQRNGKNGQKNVNGDSGSSTRKNPGAKRYKINPKLRDISSQVRSSIESANGSDTAEAVEILEEGLSYLREVQVAEGINEESLFSVFQPVLDVYSQKITDASTLNKVLDLAIEHKVAHGFLFSKVMALQALESYQAALQTWVRFLEYSSAVNNGLVFKRFGFMKDSAFRKRDLTNLAFYSYVQSCLASNAKYDFRDAMKLLQTDEVPEIFHVRRTVMGLGAVRSEKEFQEFQTQLNAMELESLDPNGSVVIRKINRAIATNDFNLLNRTYDLVQDAALKYKRPISENTLTRFMNGYFECSQIDRVFDIFRSMLQNGISKPSIVSWDIVLRCMGHPSYLRTLNETKRKEISVNLRRTIDTVLSLYPEMSPKTLSIIVAGFANMNDFEAVDEFLTKYSVQGKGKVPVIHATKNNILIGLVLNKKVDEAEKKLKELMEDGSGYVPSTSCMNTFLNHYARADNYKAVDGILKFMKQHNIAEEIGTYTIVIDLYFKMHRAKGLAPNVTELLESFANNKQAGLTLNDYTYSILISGLVKDGLNLEAARTLFEHSKSYGNSPHVLTAMLEGELDHGSVGNAEILFEKYTKSKNEPRVWNQMIKALLYKHESLALQYYHNFKNQEKISSRCKPNHYTYYFLIQHFIKKGNKEKIEWMLKEMAENGTELGTELPKIIRRLSKEYTVPKPLLDKIAV</sequence>
<evidence type="ECO:0000256" key="5">
    <source>
        <dbReference type="ARBA" id="ARBA00044493"/>
    </source>
</evidence>
<comment type="subcellular location">
    <subcellularLocation>
        <location evidence="1">Mitochondrion</location>
    </subcellularLocation>
</comment>
<comment type="subunit">
    <text evidence="6">Binds to mitochondrial small subunit 15S rRNA.</text>
</comment>
<dbReference type="eggNOG" id="KOG4197">
    <property type="taxonomic scope" value="Eukaryota"/>
</dbReference>
<evidence type="ECO:0000313" key="11">
    <source>
        <dbReference type="Proteomes" id="UP000001997"/>
    </source>
</evidence>
<feature type="repeat" description="PPR" evidence="8">
    <location>
        <begin position="350"/>
        <end position="384"/>
    </location>
</feature>
<dbReference type="Pfam" id="PF01535">
    <property type="entry name" value="PPR"/>
    <property type="match status" value="3"/>
</dbReference>
<keyword evidence="4" id="KW-0508">mRNA splicing</keyword>
<feature type="repeat" description="PPR" evidence="8">
    <location>
        <begin position="585"/>
        <end position="620"/>
    </location>
</feature>
<evidence type="ECO:0000313" key="10">
    <source>
        <dbReference type="EMBL" id="EDK39274.2"/>
    </source>
</evidence>
<evidence type="ECO:0000256" key="6">
    <source>
        <dbReference type="ARBA" id="ARBA00044511"/>
    </source>
</evidence>
<dbReference type="KEGG" id="pgu:PGUG_03372"/>